<dbReference type="Pfam" id="PF15324">
    <property type="entry name" value="TALPID3"/>
    <property type="match status" value="2"/>
</dbReference>
<dbReference type="GeneTree" id="ENSGT00390000012397"/>
<reference evidence="3 4" key="1">
    <citation type="journal article" date="2005" name="Nature">
        <title>Initial sequence of the chimpanzee genome and comparison with the human genome.</title>
        <authorList>
            <consortium name="Chimpanzee sequencing and analysis consortium"/>
        </authorList>
    </citation>
    <scope>NUCLEOTIDE SEQUENCE [LARGE SCALE GENOMIC DNA]</scope>
</reference>
<evidence type="ECO:0000313" key="4">
    <source>
        <dbReference type="Proteomes" id="UP000002277"/>
    </source>
</evidence>
<feature type="coiled-coil region" evidence="1">
    <location>
        <begin position="484"/>
        <end position="511"/>
    </location>
</feature>
<feature type="compositionally biased region" description="Pro residues" evidence="2">
    <location>
        <begin position="981"/>
        <end position="990"/>
    </location>
</feature>
<evidence type="ECO:0000313" key="3">
    <source>
        <dbReference type="Ensembl" id="ENSPTRP00000076030.1"/>
    </source>
</evidence>
<feature type="region of interest" description="Disordered" evidence="2">
    <location>
        <begin position="977"/>
        <end position="1012"/>
    </location>
</feature>
<dbReference type="Proteomes" id="UP000002277">
    <property type="component" value="Chromosome 14"/>
</dbReference>
<dbReference type="PANTHER" id="PTHR15721:SF2">
    <property type="entry name" value="PROTEIN TALPID3"/>
    <property type="match status" value="1"/>
</dbReference>
<dbReference type="GO" id="GO:0007224">
    <property type="term" value="P:smoothened signaling pathway"/>
    <property type="evidence" value="ECO:0007669"/>
    <property type="project" value="InterPro"/>
</dbReference>
<sequence length="1472" mass="162025">MKGSEVSLEKKKKIKMPVKRLREVVSQNHGDHLVLLKDELPCVPPALSANKRLPVGTGTSLNGTSRGSSDLTSARNCYQPLLENPMVSESDFSKDVAVQVLPLDKIEENNKQKANDIFISQYTMGQKDALRTVLKQKAQSMPVFKEVKVHLLEDAGIEKDAVTQETRISPSGIDSATTVAAATAAAIATAAPLIKVQSDLEAKVNSVTELLSKLQETDKHLQRVTEQQTSIQRKQEKLHCHDHEKQMNVFMEQHIKHLEKLQQQQIDIQTHFISAALKTSSFQPVSMSSSRAVEKYSVKPEHPNLGSCNPSLYNTFASKQAPLKEVEDTSFDKQKSPLETPAPRRFAPVPVSRDDELSKRENLLEEKENMEVSCHRGNVRLLEQILNNNDSLTRKSESSNTTSLTRSKIGWTPEKTNRFPSCEELETTKVTMQKSDDVLHDLGQKEKETNSMVQPKESLSMLKLPDLPQNSVKLQTTNTTRSVLKDAEKILRGVQNNKKVLEENLEAIIRAKDGAAMYSLINALSTNREMSEKIRIRKTVDEWIKTISAEIQGLLKATTVIQDEDYMLQVYGKPVYQGHRSTLKKGPYLRFNSPSPKSRPQRPKVIERVKGTKVKSIRTQTDFYATKPMKMDSKMKHSVPVLPHGDQQYLFSPSREMPTFSGTLEGHLIPMAILLGQTQSNSDTMPPAGVIVSKPHPVTVTTSIPPSSRKVETGVKKPNIAIVEMKSEKKDPPQLTVQVLPSVDIDSISNSSADVLSPLSSPKEASLPPVQTWIKTPEIMKVDEEEVKFPGTNFDEIIDVIQEEEKCDEIPDSEPILEFNRSVKADSTKYNGPPFPPVASTFQPTADILDKVIERKETLENSLIQWVEQEIMSRIISGLFPVQQQIAPNISVSVSETSEPLTSDFVEGTSSGALQLFVDAGVPVNSNVIKHFVNEALAETIAVMLGDREAKKQGPVATGVSGDASTNETYLPARLCTPLATPQPTPPRSPSSPTKECVLVKTPDSSPCDSDHDMAFPVTEICAEKGDDMPAIMLVNTPTVTPTTTPPPAAAVFTPTLSDISIDKLKVSSPELPKPWRDGDLPLEEENPNSPQEELHPRAIVMSVAKDEEPESMDFPAQPPPPEPVPFMPFPAGTKAPSPSQMPGSDSSTLESTLSVTVTETETLDKPISEGEILFSCGQKLAPKILEDIGLYLTNLNDSLSSTLHDAVEMEDDPPSEGQVIRMSHKKFHADAILSFAKQNQESAVSQQAVCHSEDLENSVGELSEGQRPQLTAAAENILMGHSVYMQPPVTNTQSLDQQCDPKPLSRQFDTVSGSIYEDSCASHGPMSLGELELEPNSKLVLPTTLLTAQENDVNLPVAAEDFSQYQLKQNQDVKQVEHKPSQSYLRVRNKSDIAPSQQQVSPGDMDRTQIELNPYLTCVFSGGKAVPLSASQMPPAKMSVMLPSVNFEDCSQSLSLSTMQEDMESSGADTF</sequence>
<reference evidence="3" key="3">
    <citation type="submission" date="2025-09" db="UniProtKB">
        <authorList>
            <consortium name="Ensembl"/>
        </authorList>
    </citation>
    <scope>IDENTIFICATION</scope>
</reference>
<reference evidence="3" key="2">
    <citation type="submission" date="2025-08" db="UniProtKB">
        <authorList>
            <consortium name="Ensembl"/>
        </authorList>
    </citation>
    <scope>IDENTIFICATION</scope>
</reference>
<accession>A0A2J8PHY2</accession>
<feature type="region of interest" description="Disordered" evidence="2">
    <location>
        <begin position="324"/>
        <end position="354"/>
    </location>
</feature>
<feature type="region of interest" description="Disordered" evidence="2">
    <location>
        <begin position="1069"/>
        <end position="1096"/>
    </location>
</feature>
<dbReference type="EMBL" id="AACZ04008525">
    <property type="status" value="NOT_ANNOTATED_CDS"/>
    <property type="molecule type" value="Genomic_DNA"/>
</dbReference>
<proteinExistence type="predicted"/>
<feature type="coiled-coil region" evidence="1">
    <location>
        <begin position="197"/>
        <end position="227"/>
    </location>
</feature>
<organism evidence="3 4">
    <name type="scientific">Pan troglodytes</name>
    <name type="common">Chimpanzee</name>
    <dbReference type="NCBI Taxonomy" id="9598"/>
    <lineage>
        <taxon>Eukaryota</taxon>
        <taxon>Metazoa</taxon>
        <taxon>Chordata</taxon>
        <taxon>Craniata</taxon>
        <taxon>Vertebrata</taxon>
        <taxon>Euteleostomi</taxon>
        <taxon>Mammalia</taxon>
        <taxon>Eutheria</taxon>
        <taxon>Euarchontoglires</taxon>
        <taxon>Primates</taxon>
        <taxon>Haplorrhini</taxon>
        <taxon>Catarrhini</taxon>
        <taxon>Hominidae</taxon>
        <taxon>Pan</taxon>
    </lineage>
</organism>
<dbReference type="VGNC" id="VGNC:3400">
    <property type="gene designation" value="KIAA0586"/>
</dbReference>
<evidence type="ECO:0000256" key="1">
    <source>
        <dbReference type="SAM" id="Coils"/>
    </source>
</evidence>
<feature type="region of interest" description="Disordered" evidence="2">
    <location>
        <begin position="392"/>
        <end position="415"/>
    </location>
</feature>
<dbReference type="Ensembl" id="ENSPTRT00000079053.1">
    <property type="protein sequence ID" value="ENSPTRP00000076030.1"/>
    <property type="gene ID" value="ENSPTRG00000006395.6"/>
</dbReference>
<evidence type="ECO:0000313" key="5">
    <source>
        <dbReference type="VGNC" id="VGNC:3400"/>
    </source>
</evidence>
<dbReference type="InterPro" id="IPR029246">
    <property type="entry name" value="TALPID3"/>
</dbReference>
<dbReference type="PANTHER" id="PTHR15721">
    <property type="entry name" value="KIAA0586 PROTEIN"/>
    <property type="match status" value="1"/>
</dbReference>
<feature type="compositionally biased region" description="Basic and acidic residues" evidence="2">
    <location>
        <begin position="324"/>
        <end position="336"/>
    </location>
</feature>
<feature type="compositionally biased region" description="Polar residues" evidence="2">
    <location>
        <begin position="57"/>
        <end position="72"/>
    </location>
</feature>
<dbReference type="Bgee" id="ENSPTRG00000006395">
    <property type="expression patterns" value="Expressed in testis and 21 other cell types or tissues"/>
</dbReference>
<keyword evidence="1" id="KW-0175">Coiled coil</keyword>
<protein>
    <submittedName>
        <fullName evidence="3">KIAA0586</fullName>
    </submittedName>
</protein>
<name>A0A2I3SG58_PANTR</name>
<feature type="region of interest" description="Disordered" evidence="2">
    <location>
        <begin position="47"/>
        <end position="72"/>
    </location>
</feature>
<gene>
    <name evidence="3 5" type="primary">KIAA0586</name>
</gene>
<evidence type="ECO:0000256" key="2">
    <source>
        <dbReference type="SAM" id="MobiDB-lite"/>
    </source>
</evidence>
<keyword evidence="4" id="KW-1185">Reference proteome</keyword>
<accession>A0A2I3SG58</accession>